<organism evidence="2">
    <name type="scientific">Aegilops tauschii</name>
    <name type="common">Tausch's goatgrass</name>
    <name type="synonym">Aegilops squarrosa</name>
    <dbReference type="NCBI Taxonomy" id="37682"/>
    <lineage>
        <taxon>Eukaryota</taxon>
        <taxon>Viridiplantae</taxon>
        <taxon>Streptophyta</taxon>
        <taxon>Embryophyta</taxon>
        <taxon>Tracheophyta</taxon>
        <taxon>Spermatophyta</taxon>
        <taxon>Magnoliopsida</taxon>
        <taxon>Liliopsida</taxon>
        <taxon>Poales</taxon>
        <taxon>Poaceae</taxon>
        <taxon>BOP clade</taxon>
        <taxon>Pooideae</taxon>
        <taxon>Triticodae</taxon>
        <taxon>Triticeae</taxon>
        <taxon>Triticinae</taxon>
        <taxon>Aegilops</taxon>
    </lineage>
</organism>
<sequence>MSQHQIREKLRIQSVSTWGHHVFVDSPGHGSSGSESSTTPSAVKESIEKEDDSVNCEKIDAKDLDQERQLQPTTKDEECMWQHQFPLALWNLLADQDLVFAVGDVPENGTKEEHFTPLRWANPCRPICTRAASFSGSPSPSTIMLRLPCLLRGVSSTAASSLRRAFRSAASLEAILSHSHPSKASSEDQAGPAHLALYNYPTFAGAYSALAADLFHRRLGRRLLVLPFSSVEPFRAEDFKGAGFHSCYLLDFIGPRNFALELSRFIPSVVAFDHRQSTLGRIPQMGRCPTNLDIRIDTSKSSARAVLDYFSNKLTSENPDSETCENLLGQEDEERVSNVVKYVEDADLRQWQLPDSRAFHTALRDERAKLNCVSNPHVFEQLMQLDVSDLLARGNSLAQNRLEAARKLIHNPFKLYLGQGLYGECLAIRADGDSKLSHEIGLELSKMSASAGLRPIGAVVFMQRGLLKICLRTTDNTTNTAEIAKFFSSLAVHTLPCRLKLRHMAEVERRAQVLSH</sequence>
<dbReference type="AlphaFoldDB" id="N1QQG9"/>
<evidence type="ECO:0000256" key="1">
    <source>
        <dbReference type="SAM" id="MobiDB-lite"/>
    </source>
</evidence>
<reference evidence="2" key="1">
    <citation type="submission" date="2015-06" db="UniProtKB">
        <authorList>
            <consortium name="EnsemblPlants"/>
        </authorList>
    </citation>
    <scope>IDENTIFICATION</scope>
</reference>
<accession>N1QQG9</accession>
<name>N1QQG9_AEGTA</name>
<protein>
    <submittedName>
        <fullName evidence="2">Uncharacterized protein</fullName>
    </submittedName>
</protein>
<dbReference type="EnsemblPlants" id="EMT01464">
    <property type="protein sequence ID" value="EMT01464"/>
    <property type="gene ID" value="F775_07937"/>
</dbReference>
<dbReference type="PANTHER" id="PTHR46922:SF3">
    <property type="entry name" value="HEAT SHOCK PROTEIN"/>
    <property type="match status" value="1"/>
</dbReference>
<evidence type="ECO:0000313" key="2">
    <source>
        <dbReference type="EnsemblPlants" id="EMT01464"/>
    </source>
</evidence>
<proteinExistence type="predicted"/>
<feature type="region of interest" description="Disordered" evidence="1">
    <location>
        <begin position="23"/>
        <end position="52"/>
    </location>
</feature>
<feature type="compositionally biased region" description="Low complexity" evidence="1">
    <location>
        <begin position="26"/>
        <end position="41"/>
    </location>
</feature>
<dbReference type="PANTHER" id="PTHR46922">
    <property type="entry name" value="DHHA1 DOMAIN PROTEIN"/>
    <property type="match status" value="1"/>
</dbReference>